<comment type="caution">
    <text evidence="1">The sequence shown here is derived from an EMBL/GenBank/DDBJ whole genome shotgun (WGS) entry which is preliminary data.</text>
</comment>
<evidence type="ECO:0000313" key="2">
    <source>
        <dbReference type="Proteomes" id="UP001190700"/>
    </source>
</evidence>
<evidence type="ECO:0000313" key="1">
    <source>
        <dbReference type="EMBL" id="KAK3241401.1"/>
    </source>
</evidence>
<organism evidence="1 2">
    <name type="scientific">Cymbomonas tetramitiformis</name>
    <dbReference type="NCBI Taxonomy" id="36881"/>
    <lineage>
        <taxon>Eukaryota</taxon>
        <taxon>Viridiplantae</taxon>
        <taxon>Chlorophyta</taxon>
        <taxon>Pyramimonadophyceae</taxon>
        <taxon>Pyramimonadales</taxon>
        <taxon>Pyramimonadaceae</taxon>
        <taxon>Cymbomonas</taxon>
    </lineage>
</organism>
<sequence length="161" mass="17312">MPDFGLTLGDSRDLSPTELMSAAGNGQGFRIFSIDGGHTAEATEVDLQNGAGCLLEGGVLVLDDVFNMDWPGVGEGFHSFMQMQDGGDARLVPFAIAFNKVFLTHKHAHSQYLSHFLHAVPPRKVVDIFGVKVAVYEAGWITAFHSNDTFTTVSQVDAGAQ</sequence>
<evidence type="ECO:0008006" key="3">
    <source>
        <dbReference type="Google" id="ProtNLM"/>
    </source>
</evidence>
<protein>
    <recommendedName>
        <fullName evidence="3">Class I SAM-dependent methyltransferase</fullName>
    </recommendedName>
</protein>
<name>A0AAE0EUR3_9CHLO</name>
<accession>A0AAE0EUR3</accession>
<dbReference type="InterPro" id="IPR029063">
    <property type="entry name" value="SAM-dependent_MTases_sf"/>
</dbReference>
<dbReference type="EMBL" id="LGRX02033399">
    <property type="protein sequence ID" value="KAK3241401.1"/>
    <property type="molecule type" value="Genomic_DNA"/>
</dbReference>
<gene>
    <name evidence="1" type="ORF">CYMTET_48829</name>
</gene>
<dbReference type="Gene3D" id="3.40.50.150">
    <property type="entry name" value="Vaccinia Virus protein VP39"/>
    <property type="match status" value="1"/>
</dbReference>
<proteinExistence type="predicted"/>
<reference evidence="1 2" key="1">
    <citation type="journal article" date="2015" name="Genome Biol. Evol.">
        <title>Comparative Genomics of a Bacterivorous Green Alga Reveals Evolutionary Causalities and Consequences of Phago-Mixotrophic Mode of Nutrition.</title>
        <authorList>
            <person name="Burns J.A."/>
            <person name="Paasch A."/>
            <person name="Narechania A."/>
            <person name="Kim E."/>
        </authorList>
    </citation>
    <scope>NUCLEOTIDE SEQUENCE [LARGE SCALE GENOMIC DNA]</scope>
    <source>
        <strain evidence="1 2">PLY_AMNH</strain>
    </source>
</reference>
<keyword evidence="2" id="KW-1185">Reference proteome</keyword>
<dbReference type="AlphaFoldDB" id="A0AAE0EUR3"/>
<dbReference type="Proteomes" id="UP001190700">
    <property type="component" value="Unassembled WGS sequence"/>
</dbReference>